<keyword evidence="4" id="KW-0175">Coiled coil</keyword>
<evidence type="ECO:0000259" key="5">
    <source>
        <dbReference type="Pfam" id="PF01397"/>
    </source>
</evidence>
<evidence type="ECO:0008006" key="9">
    <source>
        <dbReference type="Google" id="ProtNLM"/>
    </source>
</evidence>
<dbReference type="AlphaFoldDB" id="A0A978W1L0"/>
<dbReference type="PANTHER" id="PTHR31225:SF94">
    <property type="entry name" value="ALPHA-FARNESENE SYNTHASE"/>
    <property type="match status" value="1"/>
</dbReference>
<feature type="domain" description="Terpene synthase metal-binding" evidence="6">
    <location>
        <begin position="261"/>
        <end position="431"/>
    </location>
</feature>
<proteinExistence type="predicted"/>
<organism evidence="7 8">
    <name type="scientific">Ziziphus jujuba var. spinosa</name>
    <dbReference type="NCBI Taxonomy" id="714518"/>
    <lineage>
        <taxon>Eukaryota</taxon>
        <taxon>Viridiplantae</taxon>
        <taxon>Streptophyta</taxon>
        <taxon>Embryophyta</taxon>
        <taxon>Tracheophyta</taxon>
        <taxon>Spermatophyta</taxon>
        <taxon>Magnoliopsida</taxon>
        <taxon>eudicotyledons</taxon>
        <taxon>Gunneridae</taxon>
        <taxon>Pentapetalae</taxon>
        <taxon>rosids</taxon>
        <taxon>fabids</taxon>
        <taxon>Rosales</taxon>
        <taxon>Rhamnaceae</taxon>
        <taxon>Paliureae</taxon>
        <taxon>Ziziphus</taxon>
    </lineage>
</organism>
<dbReference type="Pfam" id="PF01397">
    <property type="entry name" value="Terpene_synth"/>
    <property type="match status" value="1"/>
</dbReference>
<name>A0A978W1L0_ZIZJJ</name>
<dbReference type="GO" id="GO:0016114">
    <property type="term" value="P:terpenoid biosynthetic process"/>
    <property type="evidence" value="ECO:0007669"/>
    <property type="project" value="InterPro"/>
</dbReference>
<evidence type="ECO:0000256" key="1">
    <source>
        <dbReference type="ARBA" id="ARBA00001946"/>
    </source>
</evidence>
<evidence type="ECO:0000259" key="6">
    <source>
        <dbReference type="Pfam" id="PF03936"/>
    </source>
</evidence>
<dbReference type="Gene3D" id="1.50.10.130">
    <property type="entry name" value="Terpene synthase, N-terminal domain"/>
    <property type="match status" value="1"/>
</dbReference>
<comment type="cofactor">
    <cofactor evidence="1">
        <name>Mg(2+)</name>
        <dbReference type="ChEBI" id="CHEBI:18420"/>
    </cofactor>
</comment>
<dbReference type="EMBL" id="JAEACU010000001">
    <property type="protein sequence ID" value="KAH7545844.1"/>
    <property type="molecule type" value="Genomic_DNA"/>
</dbReference>
<evidence type="ECO:0000256" key="2">
    <source>
        <dbReference type="ARBA" id="ARBA00022723"/>
    </source>
</evidence>
<sequence length="490" mass="56642">METERAILHCQTNSQVFDINNNQRRSANYKPNVWNYDFLESLNSEYYVEKYRTQAEKYTENVKEIFDETKELQSMLELVDSLRKLGLAHKFEKEIKKALDTVASTENSNPLIGTDLYLTSLYFRLLRQHGYQVSQDLFSRFMGENGLLKKITLNIKGMLELFEASNLALEGEHILEEAKSHTFETLKSISISDLDDDCEAAKLVAHSLEVSLQWRVHWFDVRWQINAYEKDKNMNNVLLQLAKLNFNVVQAIHQKDLKESSRWDVSETEELPECMKLCFQSLYDTTNEIANEIEMENGWKQVLPHLHKAWADFCKSLFVEAEWYHKGYTPSLQEYLSNACISSSGPVLLLHSFFSEKYEAKQEMINFLEKNHDLVYQISLLIRLCNDLGTSAAEQERGDAPSSIVCYMQEMNVSEDIAQKHIKGMVSKTWQKINEKSFSLVSSLPSLVNVTTNVARVAHSLYQSGDGITVQDRKTKNKFLSLVVEPFELK</sequence>
<gene>
    <name evidence="7" type="ORF">FEM48_Zijuj01G0136800</name>
</gene>
<reference evidence="7" key="1">
    <citation type="journal article" date="2021" name="Front. Plant Sci.">
        <title>Chromosome-Scale Genome Assembly for Chinese Sour Jujube and Insights Into Its Genome Evolution and Domestication Signature.</title>
        <authorList>
            <person name="Shen L.-Y."/>
            <person name="Luo H."/>
            <person name="Wang X.-L."/>
            <person name="Wang X.-M."/>
            <person name="Qiu X.-J."/>
            <person name="Liu H."/>
            <person name="Zhou S.-S."/>
            <person name="Jia K.-H."/>
            <person name="Nie S."/>
            <person name="Bao Y.-T."/>
            <person name="Zhang R.-G."/>
            <person name="Yun Q.-Z."/>
            <person name="Chai Y.-H."/>
            <person name="Lu J.-Y."/>
            <person name="Li Y."/>
            <person name="Zhao S.-W."/>
            <person name="Mao J.-F."/>
            <person name="Jia S.-G."/>
            <person name="Mao Y.-M."/>
        </authorList>
    </citation>
    <scope>NUCLEOTIDE SEQUENCE</scope>
    <source>
        <strain evidence="7">AT0</strain>
        <tissue evidence="7">Leaf</tissue>
    </source>
</reference>
<dbReference type="InterPro" id="IPR050148">
    <property type="entry name" value="Terpene_synthase-like"/>
</dbReference>
<dbReference type="SUPFAM" id="SSF48239">
    <property type="entry name" value="Terpenoid cyclases/Protein prenyltransferases"/>
    <property type="match status" value="1"/>
</dbReference>
<accession>A0A978W1L0</accession>
<dbReference type="PANTHER" id="PTHR31225">
    <property type="entry name" value="OS04G0344100 PROTEIN-RELATED"/>
    <property type="match status" value="1"/>
</dbReference>
<dbReference type="GO" id="GO:0000287">
    <property type="term" value="F:magnesium ion binding"/>
    <property type="evidence" value="ECO:0007669"/>
    <property type="project" value="InterPro"/>
</dbReference>
<comment type="caution">
    <text evidence="7">The sequence shown here is derived from an EMBL/GenBank/DDBJ whole genome shotgun (WGS) entry which is preliminary data.</text>
</comment>
<feature type="coiled-coil region" evidence="4">
    <location>
        <begin position="48"/>
        <end position="108"/>
    </location>
</feature>
<dbReference type="GO" id="GO:0010333">
    <property type="term" value="F:terpene synthase activity"/>
    <property type="evidence" value="ECO:0007669"/>
    <property type="project" value="InterPro"/>
</dbReference>
<evidence type="ECO:0000313" key="8">
    <source>
        <dbReference type="Proteomes" id="UP000813462"/>
    </source>
</evidence>
<feature type="domain" description="Terpene synthase N-terminal" evidence="5">
    <location>
        <begin position="33"/>
        <end position="208"/>
    </location>
</feature>
<dbReference type="Gene3D" id="1.10.600.10">
    <property type="entry name" value="Farnesyl Diphosphate Synthase"/>
    <property type="match status" value="1"/>
</dbReference>
<dbReference type="SUPFAM" id="SSF48576">
    <property type="entry name" value="Terpenoid synthases"/>
    <property type="match status" value="1"/>
</dbReference>
<dbReference type="InterPro" id="IPR001906">
    <property type="entry name" value="Terpene_synth_N"/>
</dbReference>
<keyword evidence="2" id="KW-0479">Metal-binding</keyword>
<protein>
    <recommendedName>
        <fullName evidence="9">Alpha-farnesene synthase-like</fullName>
    </recommendedName>
</protein>
<evidence type="ECO:0000256" key="3">
    <source>
        <dbReference type="ARBA" id="ARBA00022842"/>
    </source>
</evidence>
<dbReference type="Proteomes" id="UP000813462">
    <property type="component" value="Unassembled WGS sequence"/>
</dbReference>
<evidence type="ECO:0000313" key="7">
    <source>
        <dbReference type="EMBL" id="KAH7545844.1"/>
    </source>
</evidence>
<keyword evidence="3" id="KW-0460">Magnesium</keyword>
<dbReference type="InterPro" id="IPR008930">
    <property type="entry name" value="Terpenoid_cyclase/PrenylTrfase"/>
</dbReference>
<dbReference type="Pfam" id="PF03936">
    <property type="entry name" value="Terpene_synth_C"/>
    <property type="match status" value="1"/>
</dbReference>
<evidence type="ECO:0000256" key="4">
    <source>
        <dbReference type="SAM" id="Coils"/>
    </source>
</evidence>
<dbReference type="InterPro" id="IPR008949">
    <property type="entry name" value="Isoprenoid_synthase_dom_sf"/>
</dbReference>
<dbReference type="InterPro" id="IPR005630">
    <property type="entry name" value="Terpene_synthase_metal-bd"/>
</dbReference>
<dbReference type="InterPro" id="IPR036965">
    <property type="entry name" value="Terpene_synth_N_sf"/>
</dbReference>